<name>A1ZHV7_MICM2</name>
<dbReference type="PANTHER" id="PTHR46708">
    <property type="entry name" value="TENASCIN"/>
    <property type="match status" value="1"/>
</dbReference>
<dbReference type="InterPro" id="IPR036116">
    <property type="entry name" value="FN3_sf"/>
</dbReference>
<dbReference type="EMBL" id="AAWS01000008">
    <property type="protein sequence ID" value="EAY30114.1"/>
    <property type="molecule type" value="Genomic_DNA"/>
</dbReference>
<dbReference type="eggNOG" id="COG3693">
    <property type="taxonomic scope" value="Bacteria"/>
</dbReference>
<dbReference type="Gene3D" id="2.180.10.10">
    <property type="entry name" value="RHS repeat-associated core"/>
    <property type="match status" value="1"/>
</dbReference>
<dbReference type="AlphaFoldDB" id="A1ZHV7"/>
<sequence>MFKFNITGLLLGLCILSGCALFEKEFILPRPIAHNADQVTAVSFMAHWKKVVGATSYEIDVAADEDFALFVANYQSKKVNEHQTTVEGLEAGKTYFYRVRANISNQTSIHSNIISVTTSEVEAPIAYPAMEVTANQFKIHWEKLENATTYQVDVAKDKDFQYLLPNYSAHEVPQNDSTLLVEDVTVSQQYFYRVRARQLNSFSAYSNVQSVYTSTLPQPIVLPPSDEELTSFTAHWKAMPEAKSYKIDVATDALFNNILSGYNNLDVEANTQLIIPNLDANTPYFYRVRIVNGKEISNHSEVMSAKTSNLDAPVATTAGSIESGGFSAHWNKVPNAASYLLDVALDPSFTQTIAGYNARPVIDNFADVQDLNANTTYFYRVRAIGLSATSDYSNVIKVTTGLLPAPVAKAASNQKAFEFTTQWQALAGISVFLLDVSTDPGFGNFLAGYNGKEVVGTSHKVEGLDFSQTYYYRLRSKRLGKVSDYSNTIAVASCISNTCKVDKIENFASGGVYNEQEYTYDIQGNLTKIVEPSSFFAPYQYDIAYNADNSVQKVTSSSSGTVTQEFIYTYQAGVLSAIRKNDASGNFIEWWVFEYNAKGQRTSWKIYADLAKTSLINQFAYVYNAQGNVTAVTNGAGTTLREYAYDDKLSPYAIFNADLCFYIVTHRDRWVSGVYRGFLPVNNIKSETIGTAKEVFIFKYNNKDVALEQEGYLAAKYHLIGCSF</sequence>
<proteinExistence type="predicted"/>
<dbReference type="RefSeq" id="WP_002695708.1">
    <property type="nucleotide sequence ID" value="NZ_AAWS01000008.1"/>
</dbReference>
<dbReference type="Proteomes" id="UP000004095">
    <property type="component" value="Unassembled WGS sequence"/>
</dbReference>
<evidence type="ECO:0000256" key="1">
    <source>
        <dbReference type="ARBA" id="ARBA00022737"/>
    </source>
</evidence>
<feature type="domain" description="Fibronectin type-III" evidence="2">
    <location>
        <begin position="216"/>
        <end position="310"/>
    </location>
</feature>
<dbReference type="PANTHER" id="PTHR46708:SF2">
    <property type="entry name" value="FIBRONECTIN TYPE-III DOMAIN-CONTAINING PROTEIN"/>
    <property type="match status" value="1"/>
</dbReference>
<dbReference type="OrthoDB" id="9803616at2"/>
<evidence type="ECO:0000259" key="2">
    <source>
        <dbReference type="PROSITE" id="PS50853"/>
    </source>
</evidence>
<accession>A1ZHV7</accession>
<dbReference type="InterPro" id="IPR013783">
    <property type="entry name" value="Ig-like_fold"/>
</dbReference>
<comment type="caution">
    <text evidence="3">The sequence shown here is derived from an EMBL/GenBank/DDBJ whole genome shotgun (WGS) entry which is preliminary data.</text>
</comment>
<dbReference type="SUPFAM" id="SSF49265">
    <property type="entry name" value="Fibronectin type III"/>
    <property type="match status" value="3"/>
</dbReference>
<dbReference type="PROSITE" id="PS50853">
    <property type="entry name" value="FN3"/>
    <property type="match status" value="3"/>
</dbReference>
<feature type="domain" description="Fibronectin type-III" evidence="2">
    <location>
        <begin position="312"/>
        <end position="403"/>
    </location>
</feature>
<keyword evidence="1" id="KW-0677">Repeat</keyword>
<reference evidence="3 4" key="1">
    <citation type="submission" date="2007-01" db="EMBL/GenBank/DDBJ databases">
        <authorList>
            <person name="Haygood M."/>
            <person name="Podell S."/>
            <person name="Anderson C."/>
            <person name="Hopkinson B."/>
            <person name="Roe K."/>
            <person name="Barbeau K."/>
            <person name="Gaasterland T."/>
            <person name="Ferriera S."/>
            <person name="Johnson J."/>
            <person name="Kravitz S."/>
            <person name="Beeson K."/>
            <person name="Sutton G."/>
            <person name="Rogers Y.-H."/>
            <person name="Friedman R."/>
            <person name="Frazier M."/>
            <person name="Venter J.C."/>
        </authorList>
    </citation>
    <scope>NUCLEOTIDE SEQUENCE [LARGE SCALE GENOMIC DNA]</scope>
    <source>
        <strain evidence="3 4">ATCC 23134</strain>
    </source>
</reference>
<feature type="domain" description="Fibronectin type-III" evidence="2">
    <location>
        <begin position="28"/>
        <end position="121"/>
    </location>
</feature>
<dbReference type="PROSITE" id="PS51257">
    <property type="entry name" value="PROKAR_LIPOPROTEIN"/>
    <property type="match status" value="1"/>
</dbReference>
<organism evidence="3 4">
    <name type="scientific">Microscilla marina ATCC 23134</name>
    <dbReference type="NCBI Taxonomy" id="313606"/>
    <lineage>
        <taxon>Bacteria</taxon>
        <taxon>Pseudomonadati</taxon>
        <taxon>Bacteroidota</taxon>
        <taxon>Cytophagia</taxon>
        <taxon>Cytophagales</taxon>
        <taxon>Microscillaceae</taxon>
        <taxon>Microscilla</taxon>
    </lineage>
</organism>
<keyword evidence="4" id="KW-1185">Reference proteome</keyword>
<gene>
    <name evidence="3" type="ORF">M23134_05447</name>
</gene>
<dbReference type="eggNOG" id="COG4733">
    <property type="taxonomic scope" value="Bacteria"/>
</dbReference>
<protein>
    <submittedName>
        <fullName evidence="3">Fibronectin type III domain protein</fullName>
    </submittedName>
</protein>
<dbReference type="InterPro" id="IPR050991">
    <property type="entry name" value="ECM_Regulatory_Proteins"/>
</dbReference>
<dbReference type="Gene3D" id="2.60.40.10">
    <property type="entry name" value="Immunoglobulins"/>
    <property type="match status" value="5"/>
</dbReference>
<dbReference type="CDD" id="cd00063">
    <property type="entry name" value="FN3"/>
    <property type="match status" value="3"/>
</dbReference>
<evidence type="ECO:0000313" key="4">
    <source>
        <dbReference type="Proteomes" id="UP000004095"/>
    </source>
</evidence>
<evidence type="ECO:0000313" key="3">
    <source>
        <dbReference type="EMBL" id="EAY30114.1"/>
    </source>
</evidence>
<dbReference type="SMART" id="SM00060">
    <property type="entry name" value="FN3"/>
    <property type="match status" value="5"/>
</dbReference>
<dbReference type="InterPro" id="IPR003961">
    <property type="entry name" value="FN3_dom"/>
</dbReference>